<dbReference type="AlphaFoldDB" id="A0A381QAV8"/>
<evidence type="ECO:0008006" key="2">
    <source>
        <dbReference type="Google" id="ProtNLM"/>
    </source>
</evidence>
<dbReference type="EMBL" id="UINC01001279">
    <property type="protein sequence ID" value="SUZ76462.1"/>
    <property type="molecule type" value="Genomic_DNA"/>
</dbReference>
<gene>
    <name evidence="1" type="ORF">METZ01_LOCUS29316</name>
</gene>
<accession>A0A381QAV8</accession>
<dbReference type="PANTHER" id="PTHR42110:SF1">
    <property type="entry name" value="L-ASPARAGINASE, PUTATIVE (AFU_ORTHOLOGUE AFUA_3G11890)-RELATED"/>
    <property type="match status" value="1"/>
</dbReference>
<dbReference type="InterPro" id="IPR010349">
    <property type="entry name" value="Asparaginase_II"/>
</dbReference>
<dbReference type="PANTHER" id="PTHR42110">
    <property type="entry name" value="L-ASPARAGINASE, PUTATIVE (AFU_ORTHOLOGUE AFUA_3G11890)-RELATED"/>
    <property type="match status" value="1"/>
</dbReference>
<sequence>MSVVEVLRGDVVEARHTVHVAVADTHGRVVARAGNGDGLTYYRSAAKPFQALPLVEEGIVRRFGISLPELALCCASHEGEPEHVATARSILSKIGVDEALIRCGSQLPFGADASQELLMLGGQAMPIHNNCSGKHAGMLALAVGMGWDPVDYHLPGHPVQDRMLREILRWTGLGETEVATGVDGCGVVCFAVPLFQIAKSFARFSVAAADNEGPAEIVRAMTTHPFMVGGTGRACTQVIEAAAGKAFVKLGAEGTYIGGIPASGLGFAIKVEDGGRRAVEVALVKVLEELGVLTEAAVTAISHHGNPIVYNTRGEAVGEIRPAFHLEF</sequence>
<dbReference type="Pfam" id="PF06089">
    <property type="entry name" value="Asparaginase_II"/>
    <property type="match status" value="1"/>
</dbReference>
<name>A0A381QAV8_9ZZZZ</name>
<reference evidence="1" key="1">
    <citation type="submission" date="2018-05" db="EMBL/GenBank/DDBJ databases">
        <authorList>
            <person name="Lanie J.A."/>
            <person name="Ng W.-L."/>
            <person name="Kazmierczak K.M."/>
            <person name="Andrzejewski T.M."/>
            <person name="Davidsen T.M."/>
            <person name="Wayne K.J."/>
            <person name="Tettelin H."/>
            <person name="Glass J.I."/>
            <person name="Rusch D."/>
            <person name="Podicherti R."/>
            <person name="Tsui H.-C.T."/>
            <person name="Winkler M.E."/>
        </authorList>
    </citation>
    <scope>NUCLEOTIDE SEQUENCE</scope>
</reference>
<protein>
    <recommendedName>
        <fullName evidence="2">Asparaginase</fullName>
    </recommendedName>
</protein>
<organism evidence="1">
    <name type="scientific">marine metagenome</name>
    <dbReference type="NCBI Taxonomy" id="408172"/>
    <lineage>
        <taxon>unclassified sequences</taxon>
        <taxon>metagenomes</taxon>
        <taxon>ecological metagenomes</taxon>
    </lineage>
</organism>
<evidence type="ECO:0000313" key="1">
    <source>
        <dbReference type="EMBL" id="SUZ76462.1"/>
    </source>
</evidence>
<proteinExistence type="predicted"/>